<dbReference type="AlphaFoldDB" id="A0A0C1LXN1"/>
<organism evidence="1 2">
    <name type="scientific">Fructilactobacillus fructivorans</name>
    <dbReference type="NCBI Taxonomy" id="1614"/>
    <lineage>
        <taxon>Bacteria</taxon>
        <taxon>Bacillati</taxon>
        <taxon>Bacillota</taxon>
        <taxon>Bacilli</taxon>
        <taxon>Lactobacillales</taxon>
        <taxon>Lactobacillaceae</taxon>
        <taxon>Fructilactobacillus</taxon>
    </lineage>
</organism>
<sequence>MNKYEKFRKEHSDSPFWGIELLRDSLLPDLLDQDIHDILYWGGKDLATKFPVASNDDLQAFFKQSQFGNLELKKENIKKISWKLSGPEVETRLKLNKDPDFMLEAGFLAQTKQQIDQISTECEATIKLNSVNFNVVSDPNAPVNNPSDFKTINIAK</sequence>
<evidence type="ECO:0000313" key="1">
    <source>
        <dbReference type="EMBL" id="KID41545.1"/>
    </source>
</evidence>
<dbReference type="SUPFAM" id="SSF111126">
    <property type="entry name" value="Ligand-binding domain in the NO signalling and Golgi transport"/>
    <property type="match status" value="1"/>
</dbReference>
<dbReference type="OrthoDB" id="2965348at2"/>
<dbReference type="InterPro" id="IPR019642">
    <property type="entry name" value="DUF2507"/>
</dbReference>
<dbReference type="EMBL" id="JOJZ01000019">
    <property type="protein sequence ID" value="KID41545.1"/>
    <property type="molecule type" value="Genomic_DNA"/>
</dbReference>
<evidence type="ECO:0008006" key="3">
    <source>
        <dbReference type="Google" id="ProtNLM"/>
    </source>
</evidence>
<dbReference type="Proteomes" id="UP000031397">
    <property type="component" value="Unassembled WGS sequence"/>
</dbReference>
<reference evidence="1 2" key="1">
    <citation type="submission" date="2014-06" db="EMBL/GenBank/DDBJ databases">
        <title>Functional and comparative genomic analyses of the Drosophila gut microbiota identify candidate symbiosis factors.</title>
        <authorList>
            <person name="Newell P.D."/>
            <person name="Chaston J.M."/>
            <person name="Douglas A.E."/>
        </authorList>
    </citation>
    <scope>NUCLEOTIDE SEQUENCE [LARGE SCALE GENOMIC DNA]</scope>
    <source>
        <strain evidence="1 2">DmCS_002</strain>
    </source>
</reference>
<gene>
    <name evidence="1" type="ORF">LfDm3_0787</name>
</gene>
<comment type="caution">
    <text evidence="1">The sequence shown here is derived from an EMBL/GenBank/DDBJ whole genome shotgun (WGS) entry which is preliminary data.</text>
</comment>
<name>A0A0C1LXN1_9LACO</name>
<dbReference type="PATRIC" id="fig|1614.7.peg.743"/>
<dbReference type="InterPro" id="IPR024096">
    <property type="entry name" value="NO_sig/Golgi_transp_ligand-bd"/>
</dbReference>
<evidence type="ECO:0000313" key="2">
    <source>
        <dbReference type="Proteomes" id="UP000031397"/>
    </source>
</evidence>
<dbReference type="RefSeq" id="WP_052236608.1">
    <property type="nucleotide sequence ID" value="NZ_JOJZ01000019.1"/>
</dbReference>
<protein>
    <recommendedName>
        <fullName evidence="3">DUF2507 domain-containing protein</fullName>
    </recommendedName>
</protein>
<dbReference type="Pfam" id="PF10702">
    <property type="entry name" value="DUF2507"/>
    <property type="match status" value="1"/>
</dbReference>
<dbReference type="GeneID" id="74913452"/>
<keyword evidence="2" id="KW-1185">Reference proteome</keyword>
<dbReference type="Gene3D" id="3.30.1380.20">
    <property type="entry name" value="Trafficking protein particle complex subunit 3"/>
    <property type="match status" value="1"/>
</dbReference>
<proteinExistence type="predicted"/>
<accession>A0A0C1LXN1</accession>